<gene>
    <name evidence="1" type="ORF">F444_05209</name>
</gene>
<dbReference type="AlphaFoldDB" id="A0A081AMV7"/>
<proteinExistence type="predicted"/>
<evidence type="ECO:0000313" key="2">
    <source>
        <dbReference type="Proteomes" id="UP000028582"/>
    </source>
</evidence>
<protein>
    <submittedName>
        <fullName evidence="1">Uncharacterized protein</fullName>
    </submittedName>
</protein>
<evidence type="ECO:0000313" key="1">
    <source>
        <dbReference type="EMBL" id="ETO80218.1"/>
    </source>
</evidence>
<accession>A0A081AMV7</accession>
<name>A0A081AMV7_PHYNI</name>
<dbReference type="EMBL" id="ANJA01001012">
    <property type="protein sequence ID" value="ETO80218.1"/>
    <property type="molecule type" value="Genomic_DNA"/>
</dbReference>
<dbReference type="Proteomes" id="UP000028582">
    <property type="component" value="Unassembled WGS sequence"/>
</dbReference>
<sequence length="46" mass="5288">MHKVLRQGDVVEGMKFMIRSQPRATRPFFQIDTSKPILSELSNNLA</sequence>
<reference evidence="1 2" key="1">
    <citation type="submission" date="2013-11" db="EMBL/GenBank/DDBJ databases">
        <title>The Genome Sequence of Phytophthora parasitica P1976.</title>
        <authorList>
            <consortium name="The Broad Institute Genomics Platform"/>
            <person name="Russ C."/>
            <person name="Tyler B."/>
            <person name="Panabieres F."/>
            <person name="Shan W."/>
            <person name="Tripathy S."/>
            <person name="Grunwald N."/>
            <person name="Machado M."/>
            <person name="Johnson C.S."/>
            <person name="Walker B."/>
            <person name="Young S."/>
            <person name="Zeng Q."/>
            <person name="Gargeya S."/>
            <person name="Fitzgerald M."/>
            <person name="Haas B."/>
            <person name="Abouelleil A."/>
            <person name="Allen A.W."/>
            <person name="Alvarado L."/>
            <person name="Arachchi H.M."/>
            <person name="Berlin A.M."/>
            <person name="Chapman S.B."/>
            <person name="Gainer-Dewar J."/>
            <person name="Goldberg J."/>
            <person name="Griggs A."/>
            <person name="Gujja S."/>
            <person name="Hansen M."/>
            <person name="Howarth C."/>
            <person name="Imamovic A."/>
            <person name="Ireland A."/>
            <person name="Larimer J."/>
            <person name="McCowan C."/>
            <person name="Murphy C."/>
            <person name="Pearson M."/>
            <person name="Poon T.W."/>
            <person name="Priest M."/>
            <person name="Roberts A."/>
            <person name="Saif S."/>
            <person name="Shea T."/>
            <person name="Sisk P."/>
            <person name="Sykes S."/>
            <person name="Wortman J."/>
            <person name="Nusbaum C."/>
            <person name="Birren B."/>
        </authorList>
    </citation>
    <scope>NUCLEOTIDE SEQUENCE [LARGE SCALE GENOMIC DNA]</scope>
    <source>
        <strain evidence="1 2">P1976</strain>
    </source>
</reference>
<comment type="caution">
    <text evidence="1">The sequence shown here is derived from an EMBL/GenBank/DDBJ whole genome shotgun (WGS) entry which is preliminary data.</text>
</comment>
<organism evidence="1 2">
    <name type="scientific">Phytophthora nicotianae P1976</name>
    <dbReference type="NCBI Taxonomy" id="1317066"/>
    <lineage>
        <taxon>Eukaryota</taxon>
        <taxon>Sar</taxon>
        <taxon>Stramenopiles</taxon>
        <taxon>Oomycota</taxon>
        <taxon>Peronosporomycetes</taxon>
        <taxon>Peronosporales</taxon>
        <taxon>Peronosporaceae</taxon>
        <taxon>Phytophthora</taxon>
    </lineage>
</organism>